<accession>A0A9P4NQY9</accession>
<sequence length="353" mass="39523">MLNLPSELQTMVSKNMDLDTLRNTRLSRRTLGDAGKVAMQHYYHTITIGLGYRDNARLDRLTNGTVTFGGLSNYVHTLRINLSPDLTRGVAQAARYAPIVALFTGLTSLIVDTHGASYTPLSHDQTPITQDAQTCLRNITAQLGIQSLRSLCLAGGGSVFETSSIWCYNLGFDLVSTTPHLGNALVNFTSLTLTLDHEFYNAKRPVALKDLLSGTPNLELLALGTLYADDESPFLEAVMMHTTLSRLSRLTLTYLLTRVEHVEAFIFRHQSTSRHLHLDVHFLDTGITVKRIWIAIWGPLALDKLYFMTDWDLGDADEVLQDPRYDIKHEYSGRKTIKDEANRVLLDYHSGEV</sequence>
<proteinExistence type="predicted"/>
<protein>
    <recommendedName>
        <fullName evidence="3">F-box domain-containing protein</fullName>
    </recommendedName>
</protein>
<dbReference type="AlphaFoldDB" id="A0A9P4NQY9"/>
<organism evidence="1 2">
    <name type="scientific">Tothia fuscella</name>
    <dbReference type="NCBI Taxonomy" id="1048955"/>
    <lineage>
        <taxon>Eukaryota</taxon>
        <taxon>Fungi</taxon>
        <taxon>Dikarya</taxon>
        <taxon>Ascomycota</taxon>
        <taxon>Pezizomycotina</taxon>
        <taxon>Dothideomycetes</taxon>
        <taxon>Pleosporomycetidae</taxon>
        <taxon>Venturiales</taxon>
        <taxon>Cylindrosympodiaceae</taxon>
        <taxon>Tothia</taxon>
    </lineage>
</organism>
<gene>
    <name evidence="1" type="ORF">EJ08DRAFT_734833</name>
</gene>
<keyword evidence="2" id="KW-1185">Reference proteome</keyword>
<evidence type="ECO:0000313" key="2">
    <source>
        <dbReference type="Proteomes" id="UP000800235"/>
    </source>
</evidence>
<name>A0A9P4NQY9_9PEZI</name>
<reference evidence="1" key="1">
    <citation type="journal article" date="2020" name="Stud. Mycol.">
        <title>101 Dothideomycetes genomes: a test case for predicting lifestyles and emergence of pathogens.</title>
        <authorList>
            <person name="Haridas S."/>
            <person name="Albert R."/>
            <person name="Binder M."/>
            <person name="Bloem J."/>
            <person name="Labutti K."/>
            <person name="Salamov A."/>
            <person name="Andreopoulos B."/>
            <person name="Baker S."/>
            <person name="Barry K."/>
            <person name="Bills G."/>
            <person name="Bluhm B."/>
            <person name="Cannon C."/>
            <person name="Castanera R."/>
            <person name="Culley D."/>
            <person name="Daum C."/>
            <person name="Ezra D."/>
            <person name="Gonzalez J."/>
            <person name="Henrissat B."/>
            <person name="Kuo A."/>
            <person name="Liang C."/>
            <person name="Lipzen A."/>
            <person name="Lutzoni F."/>
            <person name="Magnuson J."/>
            <person name="Mondo S."/>
            <person name="Nolan M."/>
            <person name="Ohm R."/>
            <person name="Pangilinan J."/>
            <person name="Park H.-J."/>
            <person name="Ramirez L."/>
            <person name="Alfaro M."/>
            <person name="Sun H."/>
            <person name="Tritt A."/>
            <person name="Yoshinaga Y."/>
            <person name="Zwiers L.-H."/>
            <person name="Turgeon B."/>
            <person name="Goodwin S."/>
            <person name="Spatafora J."/>
            <person name="Crous P."/>
            <person name="Grigoriev I."/>
        </authorList>
    </citation>
    <scope>NUCLEOTIDE SEQUENCE</scope>
    <source>
        <strain evidence="1">CBS 130266</strain>
    </source>
</reference>
<comment type="caution">
    <text evidence="1">The sequence shown here is derived from an EMBL/GenBank/DDBJ whole genome shotgun (WGS) entry which is preliminary data.</text>
</comment>
<dbReference type="Proteomes" id="UP000800235">
    <property type="component" value="Unassembled WGS sequence"/>
</dbReference>
<evidence type="ECO:0008006" key="3">
    <source>
        <dbReference type="Google" id="ProtNLM"/>
    </source>
</evidence>
<evidence type="ECO:0000313" key="1">
    <source>
        <dbReference type="EMBL" id="KAF2429671.1"/>
    </source>
</evidence>
<dbReference type="EMBL" id="MU007045">
    <property type="protein sequence ID" value="KAF2429671.1"/>
    <property type="molecule type" value="Genomic_DNA"/>
</dbReference>